<comment type="caution">
    <text evidence="1">The sequence shown here is derived from an EMBL/GenBank/DDBJ whole genome shotgun (WGS) entry which is preliminary data.</text>
</comment>
<proteinExistence type="predicted"/>
<evidence type="ECO:0000313" key="1">
    <source>
        <dbReference type="EMBL" id="KYF85639.1"/>
    </source>
</evidence>
<organism evidence="1 2">
    <name type="scientific">Sorangium cellulosum</name>
    <name type="common">Polyangium cellulosum</name>
    <dbReference type="NCBI Taxonomy" id="56"/>
    <lineage>
        <taxon>Bacteria</taxon>
        <taxon>Pseudomonadati</taxon>
        <taxon>Myxococcota</taxon>
        <taxon>Polyangia</taxon>
        <taxon>Polyangiales</taxon>
        <taxon>Polyangiaceae</taxon>
        <taxon>Sorangium</taxon>
    </lineage>
</organism>
<gene>
    <name evidence="1" type="ORF">BE18_31150</name>
</gene>
<accession>A0A150S0P0</accession>
<dbReference type="AlphaFoldDB" id="A0A150S0P0"/>
<dbReference type="EMBL" id="JEMC01002686">
    <property type="protein sequence ID" value="KYF85639.1"/>
    <property type="molecule type" value="Genomic_DNA"/>
</dbReference>
<reference evidence="1 2" key="1">
    <citation type="submission" date="2014-02" db="EMBL/GenBank/DDBJ databases">
        <title>The small core and large imbalanced accessory genome model reveals a collaborative survival strategy of Sorangium cellulosum strains in nature.</title>
        <authorList>
            <person name="Han K."/>
            <person name="Peng R."/>
            <person name="Blom J."/>
            <person name="Li Y.-Z."/>
        </authorList>
    </citation>
    <scope>NUCLEOTIDE SEQUENCE [LARGE SCALE GENOMIC DNA]</scope>
    <source>
        <strain evidence="1 2">So0149</strain>
    </source>
</reference>
<evidence type="ECO:0000313" key="2">
    <source>
        <dbReference type="Proteomes" id="UP000075515"/>
    </source>
</evidence>
<dbReference type="Proteomes" id="UP000075515">
    <property type="component" value="Unassembled WGS sequence"/>
</dbReference>
<name>A0A150S0P0_SORCE</name>
<protein>
    <submittedName>
        <fullName evidence="1">Uncharacterized protein</fullName>
    </submittedName>
</protein>
<sequence>MSSVCGSGRAATFPKRTAGFSRGAAVSRAGAGFASASGRLQAVSVVAASAATSAATTAARE</sequence>